<organism evidence="1 2">
    <name type="scientific">Pocillopora damicornis</name>
    <name type="common">Cauliflower coral</name>
    <name type="synonym">Millepora damicornis</name>
    <dbReference type="NCBI Taxonomy" id="46731"/>
    <lineage>
        <taxon>Eukaryota</taxon>
        <taxon>Metazoa</taxon>
        <taxon>Cnidaria</taxon>
        <taxon>Anthozoa</taxon>
        <taxon>Hexacorallia</taxon>
        <taxon>Scleractinia</taxon>
        <taxon>Astrocoeniina</taxon>
        <taxon>Pocilloporidae</taxon>
        <taxon>Pocillopora</taxon>
    </lineage>
</organism>
<keyword evidence="2" id="KW-1185">Reference proteome</keyword>
<gene>
    <name evidence="1" type="ORF">pdam_00006125</name>
</gene>
<evidence type="ECO:0000313" key="2">
    <source>
        <dbReference type="Proteomes" id="UP000275408"/>
    </source>
</evidence>
<sequence>MKNVERQRVRGNQAMKYEDAMKQAFHEIYQNLRVIEEGTKKKREKLDLQRRRGSAPPTTLRKTTAAFERARTDAVRKVSTPQPVRCSKVKEDI</sequence>
<evidence type="ECO:0000313" key="1">
    <source>
        <dbReference type="EMBL" id="RMX39545.1"/>
    </source>
</evidence>
<protein>
    <submittedName>
        <fullName evidence="1">Uncharacterized protein</fullName>
    </submittedName>
</protein>
<dbReference type="AlphaFoldDB" id="A0A3M6TDR3"/>
<comment type="caution">
    <text evidence="1">The sequence shown here is derived from an EMBL/GenBank/DDBJ whole genome shotgun (WGS) entry which is preliminary data.</text>
</comment>
<accession>A0A3M6TDR3</accession>
<reference evidence="1 2" key="1">
    <citation type="journal article" date="2018" name="Sci. Rep.">
        <title>Comparative analysis of the Pocillopora damicornis genome highlights role of immune system in coral evolution.</title>
        <authorList>
            <person name="Cunning R."/>
            <person name="Bay R.A."/>
            <person name="Gillette P."/>
            <person name="Baker A.C."/>
            <person name="Traylor-Knowles N."/>
        </authorList>
    </citation>
    <scope>NUCLEOTIDE SEQUENCE [LARGE SCALE GENOMIC DNA]</scope>
    <source>
        <strain evidence="1">RSMAS</strain>
        <tissue evidence="1">Whole animal</tissue>
    </source>
</reference>
<dbReference type="Proteomes" id="UP000275408">
    <property type="component" value="Unassembled WGS sequence"/>
</dbReference>
<name>A0A3M6TDR3_POCDA</name>
<dbReference type="EMBL" id="RCHS01003809">
    <property type="protein sequence ID" value="RMX39545.1"/>
    <property type="molecule type" value="Genomic_DNA"/>
</dbReference>
<proteinExistence type="predicted"/>